<dbReference type="Gene3D" id="2.40.50.140">
    <property type="entry name" value="Nucleic acid-binding proteins"/>
    <property type="match status" value="1"/>
</dbReference>
<dbReference type="InterPro" id="IPR012340">
    <property type="entry name" value="NA-bd_OB-fold"/>
</dbReference>
<dbReference type="GO" id="GO:0032259">
    <property type="term" value="P:methylation"/>
    <property type="evidence" value="ECO:0007669"/>
    <property type="project" value="UniProtKB-KW"/>
</dbReference>
<name>A0ABT7EI60_9GAMM</name>
<keyword evidence="3 9" id="KW-0489">Methyltransferase</keyword>
<dbReference type="PROSITE" id="PS01231">
    <property type="entry name" value="TRMA_2"/>
    <property type="match status" value="1"/>
</dbReference>
<evidence type="ECO:0000256" key="2">
    <source>
        <dbReference type="ARBA" id="ARBA00022552"/>
    </source>
</evidence>
<feature type="binding site" evidence="9">
    <location>
        <position position="87"/>
    </location>
    <ligand>
        <name>[4Fe-4S] cluster</name>
        <dbReference type="ChEBI" id="CHEBI:49883"/>
    </ligand>
</feature>
<reference evidence="13 14" key="1">
    <citation type="submission" date="2023-05" db="EMBL/GenBank/DDBJ databases">
        <title>Pseudoalteromonas ardens sp. nov., Pseudoalteromonas obscura sp. nov., and Pseudoalteromonas umbrosa sp. nov., isolated from the coral Montipora capitata.</title>
        <authorList>
            <person name="Thomas E.M."/>
            <person name="Smith E.M."/>
            <person name="Papke E."/>
            <person name="Shlafstein M.D."/>
            <person name="Oline D.K."/>
            <person name="Videau P."/>
            <person name="Saw J.H."/>
            <person name="Strangman W.K."/>
            <person name="Ushijima B."/>
        </authorList>
    </citation>
    <scope>NUCLEOTIDE SEQUENCE [LARGE SCALE GENOMIC DNA]</scope>
    <source>
        <strain evidence="13 14">P94</strain>
    </source>
</reference>
<dbReference type="NCBIfam" id="NF009639">
    <property type="entry name" value="PRK13168.1"/>
    <property type="match status" value="1"/>
</dbReference>
<feature type="binding site" evidence="9">
    <location>
        <position position="90"/>
    </location>
    <ligand>
        <name>[4Fe-4S] cluster</name>
        <dbReference type="ChEBI" id="CHEBI:49883"/>
    </ligand>
</feature>
<dbReference type="Gene3D" id="3.40.50.150">
    <property type="entry name" value="Vaccinia Virus protein VP39"/>
    <property type="match status" value="1"/>
</dbReference>
<comment type="caution">
    <text evidence="13">The sequence shown here is derived from an EMBL/GenBank/DDBJ whole genome shotgun (WGS) entry which is preliminary data.</text>
</comment>
<keyword evidence="2 9" id="KW-0698">rRNA processing</keyword>
<feature type="binding site" evidence="9">
    <location>
        <position position="304"/>
    </location>
    <ligand>
        <name>S-adenosyl-L-methionine</name>
        <dbReference type="ChEBI" id="CHEBI:59789"/>
    </ligand>
</feature>
<dbReference type="Pfam" id="PF05958">
    <property type="entry name" value="tRNA_U5-meth_tr"/>
    <property type="match status" value="1"/>
</dbReference>
<sequence length="437" mass="48538">MAQIFRAKKASVKGQVIEVSIESLDHQGRGVAKHNGKVGFIEGALPSEQVKVRINQQKAKLFEGSVAKVVKPSDQRVIPFCPHYQACGGCSLQHLEKSAQLVHKQLAVGKLFAKFSGTSELPWCLPISSDGSHYRRAARIATYFDKKEKVLKLGFRASKSKKLVDIAECGVLTTVYQSIFIGLRDILNRHPQLRSISHIQLCEADNAPFVLFRHTKAIDCTVKHIVTDEFDKKGWQVLWDDGNAEVSYALLPQYTVGGTQFEFKLDNFIQVNSAVNEAMLHQALTWLALSGNEQVLDLFCGIGNFSLLFAKQAKKVIGVEGVASSVAMATQNAHTNDIDNAQFFQFDLTQDMATAEWFSKELDTLVLDPSRTGAYDVLKQMPLKQFNKILYVSCDPVTLARDSALILAAGFTVSKVALMDMFPHTGHIETMALFQRR</sequence>
<evidence type="ECO:0000256" key="5">
    <source>
        <dbReference type="ARBA" id="ARBA00022691"/>
    </source>
</evidence>
<dbReference type="CDD" id="cd02440">
    <property type="entry name" value="AdoMet_MTases"/>
    <property type="match status" value="1"/>
</dbReference>
<dbReference type="EC" id="2.1.1.190" evidence="9"/>
<dbReference type="NCBIfam" id="TIGR00479">
    <property type="entry name" value="rumA"/>
    <property type="match status" value="1"/>
</dbReference>
<dbReference type="PANTHER" id="PTHR11061:SF49">
    <property type="entry name" value="23S RRNA (URACIL(1939)-C(5))-METHYLTRANSFERASE RLMD"/>
    <property type="match status" value="1"/>
</dbReference>
<feature type="active site" evidence="11">
    <location>
        <position position="394"/>
    </location>
</feature>
<keyword evidence="4 9" id="KW-0808">Transferase</keyword>
<organism evidence="13 14">
    <name type="scientific">Pseudoalteromonas obscura</name>
    <dbReference type="NCBI Taxonomy" id="3048491"/>
    <lineage>
        <taxon>Bacteria</taxon>
        <taxon>Pseudomonadati</taxon>
        <taxon>Pseudomonadota</taxon>
        <taxon>Gammaproteobacteria</taxon>
        <taxon>Alteromonadales</taxon>
        <taxon>Pseudoalteromonadaceae</taxon>
        <taxon>Pseudoalteromonas</taxon>
    </lineage>
</organism>
<evidence type="ECO:0000313" key="13">
    <source>
        <dbReference type="EMBL" id="MDK2594709.1"/>
    </source>
</evidence>
<feature type="binding site" evidence="9 10">
    <location>
        <position position="270"/>
    </location>
    <ligand>
        <name>S-adenosyl-L-methionine</name>
        <dbReference type="ChEBI" id="CHEBI:59789"/>
    </ligand>
</feature>
<dbReference type="SUPFAM" id="SSF53335">
    <property type="entry name" value="S-adenosyl-L-methionine-dependent methyltransferases"/>
    <property type="match status" value="1"/>
</dbReference>
<dbReference type="InterPro" id="IPR029063">
    <property type="entry name" value="SAM-dependent_MTases_sf"/>
</dbReference>
<dbReference type="Gene3D" id="2.40.50.1070">
    <property type="match status" value="1"/>
</dbReference>
<evidence type="ECO:0000256" key="8">
    <source>
        <dbReference type="ARBA" id="ARBA00023014"/>
    </source>
</evidence>
<evidence type="ECO:0000259" key="12">
    <source>
        <dbReference type="PROSITE" id="PS50926"/>
    </source>
</evidence>
<dbReference type="InterPro" id="IPR030391">
    <property type="entry name" value="MeTrfase_TrmA_CS"/>
</dbReference>
<dbReference type="RefSeq" id="WP_284136702.1">
    <property type="nucleotide sequence ID" value="NZ_JASJUT010000002.1"/>
</dbReference>
<keyword evidence="1 9" id="KW-0004">4Fe-4S</keyword>
<dbReference type="EMBL" id="JASJUT010000002">
    <property type="protein sequence ID" value="MDK2594709.1"/>
    <property type="molecule type" value="Genomic_DNA"/>
</dbReference>
<evidence type="ECO:0000256" key="6">
    <source>
        <dbReference type="ARBA" id="ARBA00022723"/>
    </source>
</evidence>
<evidence type="ECO:0000256" key="10">
    <source>
        <dbReference type="PROSITE-ProRule" id="PRU01024"/>
    </source>
</evidence>
<feature type="binding site" evidence="9 10">
    <location>
        <position position="368"/>
    </location>
    <ligand>
        <name>S-adenosyl-L-methionine</name>
        <dbReference type="ChEBI" id="CHEBI:59789"/>
    </ligand>
</feature>
<feature type="active site" description="Nucleophile" evidence="9 10">
    <location>
        <position position="394"/>
    </location>
</feature>
<dbReference type="SUPFAM" id="SSF50249">
    <property type="entry name" value="Nucleic acid-binding proteins"/>
    <property type="match status" value="1"/>
</dbReference>
<dbReference type="InterPro" id="IPR001566">
    <property type="entry name" value="23S_rRNA_MeTrfase_RlmD"/>
</dbReference>
<dbReference type="Pfam" id="PF01938">
    <property type="entry name" value="TRAM"/>
    <property type="match status" value="1"/>
</dbReference>
<dbReference type="PROSITE" id="PS50926">
    <property type="entry name" value="TRAM"/>
    <property type="match status" value="1"/>
</dbReference>
<feature type="binding site" evidence="9">
    <location>
        <position position="347"/>
    </location>
    <ligand>
        <name>S-adenosyl-L-methionine</name>
        <dbReference type="ChEBI" id="CHEBI:59789"/>
    </ligand>
</feature>
<evidence type="ECO:0000256" key="7">
    <source>
        <dbReference type="ARBA" id="ARBA00023004"/>
    </source>
</evidence>
<dbReference type="InterPro" id="IPR030390">
    <property type="entry name" value="MeTrfase_TrmA_AS"/>
</dbReference>
<evidence type="ECO:0000256" key="4">
    <source>
        <dbReference type="ARBA" id="ARBA00022679"/>
    </source>
</evidence>
<comment type="catalytic activity">
    <reaction evidence="9">
        <text>uridine(1939) in 23S rRNA + S-adenosyl-L-methionine = 5-methyluridine(1939) in 23S rRNA + S-adenosyl-L-homocysteine + H(+)</text>
        <dbReference type="Rhea" id="RHEA:42908"/>
        <dbReference type="Rhea" id="RHEA-COMP:10278"/>
        <dbReference type="Rhea" id="RHEA-COMP:10279"/>
        <dbReference type="ChEBI" id="CHEBI:15378"/>
        <dbReference type="ChEBI" id="CHEBI:57856"/>
        <dbReference type="ChEBI" id="CHEBI:59789"/>
        <dbReference type="ChEBI" id="CHEBI:65315"/>
        <dbReference type="ChEBI" id="CHEBI:74447"/>
        <dbReference type="EC" id="2.1.1.190"/>
    </reaction>
</comment>
<dbReference type="PROSITE" id="PS01230">
    <property type="entry name" value="TRMA_1"/>
    <property type="match status" value="1"/>
</dbReference>
<protein>
    <recommendedName>
        <fullName evidence="9">23S rRNA (uracil(1939)-C(5))-methyltransferase RlmD</fullName>
        <ecNumber evidence="9">2.1.1.190</ecNumber>
    </recommendedName>
    <alternativeName>
        <fullName evidence="9">23S rRNA(m5U1939)-methyltransferase</fullName>
    </alternativeName>
</protein>
<evidence type="ECO:0000256" key="9">
    <source>
        <dbReference type="HAMAP-Rule" id="MF_01010"/>
    </source>
</evidence>
<dbReference type="InterPro" id="IPR002792">
    <property type="entry name" value="TRAM_dom"/>
</dbReference>
<gene>
    <name evidence="9 13" type="primary">rlmD</name>
    <name evidence="13" type="ORF">QNM18_06445</name>
</gene>
<keyword evidence="5 9" id="KW-0949">S-adenosyl-L-methionine</keyword>
<dbReference type="Proteomes" id="UP001231915">
    <property type="component" value="Unassembled WGS sequence"/>
</dbReference>
<keyword evidence="8 9" id="KW-0411">Iron-sulfur</keyword>
<comment type="function">
    <text evidence="9">Catalyzes the formation of 5-methyl-uridine at position 1939 (m5U1939) in 23S rRNA.</text>
</comment>
<feature type="binding site" evidence="9 10">
    <location>
        <position position="299"/>
    </location>
    <ligand>
        <name>S-adenosyl-L-methionine</name>
        <dbReference type="ChEBI" id="CHEBI:59789"/>
    </ligand>
</feature>
<dbReference type="PANTHER" id="PTHR11061">
    <property type="entry name" value="RNA M5U METHYLTRANSFERASE"/>
    <property type="match status" value="1"/>
</dbReference>
<dbReference type="PROSITE" id="PS51687">
    <property type="entry name" value="SAM_MT_RNA_M5U"/>
    <property type="match status" value="1"/>
</dbReference>
<feature type="binding site" evidence="9">
    <location>
        <position position="169"/>
    </location>
    <ligand>
        <name>[4Fe-4S] cluster</name>
        <dbReference type="ChEBI" id="CHEBI:49883"/>
    </ligand>
</feature>
<evidence type="ECO:0000256" key="11">
    <source>
        <dbReference type="PROSITE-ProRule" id="PRU10015"/>
    </source>
</evidence>
<evidence type="ECO:0000256" key="3">
    <source>
        <dbReference type="ARBA" id="ARBA00022603"/>
    </source>
</evidence>
<dbReference type="GO" id="GO:0008168">
    <property type="term" value="F:methyltransferase activity"/>
    <property type="evidence" value="ECO:0007669"/>
    <property type="project" value="UniProtKB-KW"/>
</dbReference>
<feature type="binding site" evidence="9">
    <location>
        <position position="81"/>
    </location>
    <ligand>
        <name>[4Fe-4S] cluster</name>
        <dbReference type="ChEBI" id="CHEBI:49883"/>
    </ligand>
</feature>
<evidence type="ECO:0000313" key="14">
    <source>
        <dbReference type="Proteomes" id="UP001231915"/>
    </source>
</evidence>
<proteinExistence type="inferred from homology"/>
<keyword evidence="14" id="KW-1185">Reference proteome</keyword>
<comment type="similarity">
    <text evidence="9">Belongs to the class I-like SAM-binding methyltransferase superfamily. RNA M5U methyltransferase family. RlmD subfamily.</text>
</comment>
<dbReference type="InterPro" id="IPR010280">
    <property type="entry name" value="U5_MeTrfase_fam"/>
</dbReference>
<evidence type="ECO:0000256" key="1">
    <source>
        <dbReference type="ARBA" id="ARBA00022485"/>
    </source>
</evidence>
<accession>A0ABT7EI60</accession>
<keyword evidence="6 9" id="KW-0479">Metal-binding</keyword>
<dbReference type="HAMAP" id="MF_01010">
    <property type="entry name" value="23SrRNA_methyltr_RlmD"/>
    <property type="match status" value="1"/>
</dbReference>
<keyword evidence="7 9" id="KW-0408">Iron</keyword>
<feature type="binding site" evidence="9 10">
    <location>
        <position position="320"/>
    </location>
    <ligand>
        <name>S-adenosyl-L-methionine</name>
        <dbReference type="ChEBI" id="CHEBI:59789"/>
    </ligand>
</feature>
<feature type="domain" description="TRAM" evidence="12">
    <location>
        <begin position="10"/>
        <end position="68"/>
    </location>
</feature>